<protein>
    <recommendedName>
        <fullName evidence="3">Lipoprotein</fullName>
    </recommendedName>
</protein>
<proteinExistence type="predicted"/>
<evidence type="ECO:0000313" key="1">
    <source>
        <dbReference type="EMBL" id="PWJ60023.1"/>
    </source>
</evidence>
<dbReference type="RefSeq" id="WP_109672061.1">
    <property type="nucleotide sequence ID" value="NZ_QGDT01000001.1"/>
</dbReference>
<dbReference type="AlphaFoldDB" id="A0A316AQL8"/>
<organism evidence="1 2">
    <name type="scientific">Dyadobacter jejuensis</name>
    <dbReference type="NCBI Taxonomy" id="1082580"/>
    <lineage>
        <taxon>Bacteria</taxon>
        <taxon>Pseudomonadati</taxon>
        <taxon>Bacteroidota</taxon>
        <taxon>Cytophagia</taxon>
        <taxon>Cytophagales</taxon>
        <taxon>Spirosomataceae</taxon>
        <taxon>Dyadobacter</taxon>
    </lineage>
</organism>
<dbReference type="Proteomes" id="UP000245880">
    <property type="component" value="Unassembled WGS sequence"/>
</dbReference>
<evidence type="ECO:0008006" key="3">
    <source>
        <dbReference type="Google" id="ProtNLM"/>
    </source>
</evidence>
<accession>A0A316AQL8</accession>
<sequence length="162" mass="18438">MRVTNFIIVLMLFVIGCSKKEDCAKNKHLDTLSSEYIKLQSVEGKEFCLPYDGLTTVTPFDYMHLEVGQSERKRILCGIVKLSNAEFNKIRENSETPIFEISYEISKFGLDSIMTSAMDSSGILKVQDLKGKVRGNVIAHAVSKGYSVHFDDYRGNYYWTKN</sequence>
<evidence type="ECO:0000313" key="2">
    <source>
        <dbReference type="Proteomes" id="UP000245880"/>
    </source>
</evidence>
<dbReference type="OrthoDB" id="1466971at2"/>
<dbReference type="EMBL" id="QGDT01000001">
    <property type="protein sequence ID" value="PWJ60023.1"/>
    <property type="molecule type" value="Genomic_DNA"/>
</dbReference>
<comment type="caution">
    <text evidence="1">The sequence shown here is derived from an EMBL/GenBank/DDBJ whole genome shotgun (WGS) entry which is preliminary data.</text>
</comment>
<name>A0A316AQL8_9BACT</name>
<keyword evidence="2" id="KW-1185">Reference proteome</keyword>
<gene>
    <name evidence="1" type="ORF">CLV98_101198</name>
</gene>
<dbReference type="PROSITE" id="PS51257">
    <property type="entry name" value="PROKAR_LIPOPROTEIN"/>
    <property type="match status" value="1"/>
</dbReference>
<reference evidence="1 2" key="1">
    <citation type="submission" date="2018-03" db="EMBL/GenBank/DDBJ databases">
        <title>Genomic Encyclopedia of Archaeal and Bacterial Type Strains, Phase II (KMG-II): from individual species to whole genera.</title>
        <authorList>
            <person name="Goeker M."/>
        </authorList>
    </citation>
    <scope>NUCLEOTIDE SEQUENCE [LARGE SCALE GENOMIC DNA]</scope>
    <source>
        <strain evidence="1 2">DSM 100346</strain>
    </source>
</reference>